<evidence type="ECO:0000256" key="6">
    <source>
        <dbReference type="ARBA" id="ARBA00022989"/>
    </source>
</evidence>
<dbReference type="Pfam" id="PF00873">
    <property type="entry name" value="ACR_tran"/>
    <property type="match status" value="1"/>
</dbReference>
<dbReference type="SUPFAM" id="SSF82693">
    <property type="entry name" value="Multidrug efflux transporter AcrB pore domain, PN1, PN2, PC1 and PC2 subdomains"/>
    <property type="match status" value="3"/>
</dbReference>
<dbReference type="Proteomes" id="UP000183104">
    <property type="component" value="Unassembled WGS sequence"/>
</dbReference>
<dbReference type="Gene3D" id="3.30.70.1430">
    <property type="entry name" value="Multidrug efflux transporter AcrB pore domain"/>
    <property type="match status" value="2"/>
</dbReference>
<evidence type="ECO:0000256" key="3">
    <source>
        <dbReference type="ARBA" id="ARBA00022475"/>
    </source>
</evidence>
<evidence type="ECO:0000256" key="8">
    <source>
        <dbReference type="SAM" id="Phobius"/>
    </source>
</evidence>
<dbReference type="PRINTS" id="PR00702">
    <property type="entry name" value="ACRIFLAVINRP"/>
</dbReference>
<keyword evidence="7 8" id="KW-0472">Membrane</keyword>
<keyword evidence="5 8" id="KW-0812">Transmembrane</keyword>
<dbReference type="SUPFAM" id="SSF82714">
    <property type="entry name" value="Multidrug efflux transporter AcrB TolC docking domain, DN and DC subdomains"/>
    <property type="match status" value="2"/>
</dbReference>
<feature type="transmembrane region" description="Helical" evidence="8">
    <location>
        <begin position="910"/>
        <end position="931"/>
    </location>
</feature>
<dbReference type="RefSeq" id="WP_054966439.1">
    <property type="nucleotide sequence ID" value="NZ_FMUN01000002.1"/>
</dbReference>
<protein>
    <submittedName>
        <fullName evidence="9">Multidrug efflux pump</fullName>
    </submittedName>
</protein>
<dbReference type="STRING" id="381306.AN478_09800"/>
<evidence type="ECO:0000256" key="1">
    <source>
        <dbReference type="ARBA" id="ARBA00004429"/>
    </source>
</evidence>
<organism evidence="9 10">
    <name type="scientific">Thiohalorhabdus denitrificans</name>
    <dbReference type="NCBI Taxonomy" id="381306"/>
    <lineage>
        <taxon>Bacteria</taxon>
        <taxon>Pseudomonadati</taxon>
        <taxon>Pseudomonadota</taxon>
        <taxon>Gammaproteobacteria</taxon>
        <taxon>Thiohalorhabdales</taxon>
        <taxon>Thiohalorhabdaceae</taxon>
        <taxon>Thiohalorhabdus</taxon>
    </lineage>
</organism>
<evidence type="ECO:0000256" key="4">
    <source>
        <dbReference type="ARBA" id="ARBA00022519"/>
    </source>
</evidence>
<evidence type="ECO:0000256" key="7">
    <source>
        <dbReference type="ARBA" id="ARBA00023136"/>
    </source>
</evidence>
<feature type="transmembrane region" description="Helical" evidence="8">
    <location>
        <begin position="521"/>
        <end position="543"/>
    </location>
</feature>
<dbReference type="EMBL" id="FMUN01000002">
    <property type="protein sequence ID" value="SCY02374.1"/>
    <property type="molecule type" value="Genomic_DNA"/>
</dbReference>
<keyword evidence="2" id="KW-0813">Transport</keyword>
<evidence type="ECO:0000256" key="5">
    <source>
        <dbReference type="ARBA" id="ARBA00022692"/>
    </source>
</evidence>
<feature type="transmembrane region" description="Helical" evidence="8">
    <location>
        <begin position="880"/>
        <end position="904"/>
    </location>
</feature>
<dbReference type="Gene3D" id="3.30.2090.10">
    <property type="entry name" value="Multidrug efflux transporter AcrB TolC docking domain, DN and DC subdomains"/>
    <property type="match status" value="2"/>
</dbReference>
<feature type="transmembrane region" description="Helical" evidence="8">
    <location>
        <begin position="854"/>
        <end position="873"/>
    </location>
</feature>
<dbReference type="FunFam" id="1.20.1640.10:FF:000001">
    <property type="entry name" value="Efflux pump membrane transporter"/>
    <property type="match status" value="1"/>
</dbReference>
<feature type="transmembrane region" description="Helical" evidence="8">
    <location>
        <begin position="983"/>
        <end position="1009"/>
    </location>
</feature>
<evidence type="ECO:0000313" key="9">
    <source>
        <dbReference type="EMBL" id="SCY02374.1"/>
    </source>
</evidence>
<dbReference type="GO" id="GO:0005886">
    <property type="term" value="C:plasma membrane"/>
    <property type="evidence" value="ECO:0007669"/>
    <property type="project" value="UniProtKB-SubCell"/>
</dbReference>
<evidence type="ECO:0000313" key="10">
    <source>
        <dbReference type="Proteomes" id="UP000183104"/>
    </source>
</evidence>
<dbReference type="Gene3D" id="3.30.70.1320">
    <property type="entry name" value="Multidrug efflux transporter AcrB pore domain like"/>
    <property type="match status" value="1"/>
</dbReference>
<reference evidence="10" key="1">
    <citation type="submission" date="2016-10" db="EMBL/GenBank/DDBJ databases">
        <authorList>
            <person name="Varghese N."/>
        </authorList>
    </citation>
    <scope>NUCLEOTIDE SEQUENCE [LARGE SCALE GENOMIC DNA]</scope>
    <source>
        <strain evidence="10">HL 19</strain>
    </source>
</reference>
<dbReference type="SUPFAM" id="SSF82866">
    <property type="entry name" value="Multidrug efflux transporter AcrB transmembrane domain"/>
    <property type="match status" value="2"/>
</dbReference>
<keyword evidence="6 8" id="KW-1133">Transmembrane helix</keyword>
<feature type="transmembrane region" description="Helical" evidence="8">
    <location>
        <begin position="385"/>
        <end position="409"/>
    </location>
</feature>
<accession>A0A0P9EAV8</accession>
<comment type="subcellular location">
    <subcellularLocation>
        <location evidence="1">Cell inner membrane</location>
        <topology evidence="1">Multi-pass membrane protein</topology>
    </subcellularLocation>
</comment>
<dbReference type="Gene3D" id="3.30.70.1440">
    <property type="entry name" value="Multidrug efflux transporter AcrB pore domain"/>
    <property type="match status" value="1"/>
</dbReference>
<gene>
    <name evidence="9" type="ORF">SAMN05661077_1078</name>
</gene>
<dbReference type="InterPro" id="IPR027463">
    <property type="entry name" value="AcrB_DN_DC_subdom"/>
</dbReference>
<keyword evidence="10" id="KW-1185">Reference proteome</keyword>
<proteinExistence type="predicted"/>
<feature type="transmembrane region" description="Helical" evidence="8">
    <location>
        <begin position="462"/>
        <end position="480"/>
    </location>
</feature>
<dbReference type="Gene3D" id="1.20.1640.10">
    <property type="entry name" value="Multidrug efflux transporter AcrB transmembrane domain"/>
    <property type="match status" value="2"/>
</dbReference>
<feature type="transmembrane region" description="Helical" evidence="8">
    <location>
        <begin position="336"/>
        <end position="352"/>
    </location>
</feature>
<dbReference type="PATRIC" id="fig|381306.5.peg.706"/>
<dbReference type="GO" id="GO:0042910">
    <property type="term" value="F:xenobiotic transmembrane transporter activity"/>
    <property type="evidence" value="ECO:0007669"/>
    <property type="project" value="TreeGrafter"/>
</dbReference>
<keyword evidence="3" id="KW-1003">Cell membrane</keyword>
<name>A0A0P9EAV8_9GAMM</name>
<evidence type="ECO:0000256" key="2">
    <source>
        <dbReference type="ARBA" id="ARBA00022448"/>
    </source>
</evidence>
<feature type="transmembrane region" description="Helical" evidence="8">
    <location>
        <begin position="952"/>
        <end position="971"/>
    </location>
</feature>
<dbReference type="PANTHER" id="PTHR32063:SF14">
    <property type="entry name" value="BLL4319 PROTEIN"/>
    <property type="match status" value="1"/>
</dbReference>
<feature type="transmembrane region" description="Helical" evidence="8">
    <location>
        <begin position="430"/>
        <end position="450"/>
    </location>
</feature>
<dbReference type="OrthoDB" id="9757904at2"/>
<sequence length="1023" mass="110927">MNVTDIFIRRPVLATVVSLLIVLLGVRSFQLLNVREYPETTNAVVTVSTAYPGADAELIKGFITAPLEEAIATADGIDYLESTSVQGTSQIQAHIELNYDPYKALTQISSKVDQVRSELPEASEEPTLNVEVGETTATMYINFHSEELETNQVTDYLNRVVQPELNTVLGVQEAELLGGRPFALRAWLKPDRMAAVGVSPADVRRVLEANNHLAGVGRTKGSMVSVRLKSETSIHSVEAFEDLVVKRTDAGTIRLSDVADVELGAETYENQVVFKGTPGTFIGIQVTPTANPLDVVPRVRETLAELEPQYPATLEHTVVYDATDFIEESITQVQKTLLEAFLIVVVVIFLFLGSLRAVAIPVVAVPLSLVGAGFLMLAFGYSVNILTLLAMVLAIGLVVDDAIIVVENVHRHIENGERPYDAAIYGARELAGPIVAMTLTLVAVFAPIGFMGGVTGTLFSEFAYSLAGAVVISGIVALTLSPMMASRMLKSDEESGSRLAAFLDQAFDKLRWAYERLLHRTLNYTPVWVVFAVAVLGSVFFLYTGAQNELAPDEDQGSLFVMSTGAPDATLDQTRMWTDMYNPIFESFEETAVYFNANGISPGGPPAPNSAFSIMRLKPWSERERTVMDLKQELQGKLGSVPGLDPAVFLPPALPGSGGGLPVQFVIGTTDDPAVLNEVSQELKKAAEESGLFAFVDTDLKYDLPQARIQVDRDKVADLGLTMQEVGNEVASMLGGAYVNRFSIQGRSYKVIPQVQRVDRLNPEQLESYHIEAPDGSMIPLSTVVSLEREVQPEQLNRFNQLNSATVSAAPMPGVTMGQALEFLESKADEIFPRGYSIDYAGQSRNYVEEGAQLVTTFFLALALIFLMLAALYESWRDPLVMLVSVPMSVAGALIFLFLGLATVNIYTQIGLVTLIGLISKHGILIVQFANQLQEEGYSKRRAIEDAAGIRLRPVLMTAAAMVFAALPLVLSSGAGAESRYALGLVITTGLSIGTLFTLFVVPTMYMVLGKEHGRGEAEEPAS</sequence>
<dbReference type="PANTHER" id="PTHR32063">
    <property type="match status" value="1"/>
</dbReference>
<dbReference type="AlphaFoldDB" id="A0A0P9EAV8"/>
<keyword evidence="4" id="KW-0997">Cell inner membrane</keyword>
<dbReference type="InterPro" id="IPR001036">
    <property type="entry name" value="Acrflvin-R"/>
</dbReference>